<dbReference type="OrthoDB" id="3265338at2"/>
<dbReference type="STRING" id="504800.SAMN04488085_12051"/>
<feature type="binding site" evidence="6">
    <location>
        <position position="56"/>
    </location>
    <ligand>
        <name>FMN</name>
        <dbReference type="ChEBI" id="CHEBI:58210"/>
    </ligand>
</feature>
<sequence>MSRTPLLGVELSDAGAHPAAWRLAAAEPTRLFDPARWVELVRTAERGDLDLALFPDAFGIQGTEGGVRGRLDALLTASRVAPLTAGIGLVPSVTTTHTEPFHVGKAVQTLDWVSRGRAGWEIAVSRTPAEAALFGRKDAEPDEDLWAEADDVAEVVARLEDSWEDDAEIRDVATGRFVDRNKVHYVDFESPRFSVKGASITPRSPQGRPPVVVRADSEAALRVAARRADVVRVPARDAATAVAHRTALRGLVEQAGRDPRQVAVLVEVVAWLGPDAADRRARLDRWTPTAFDTVEHVGEAAGLADLIAVWTTVVDGVVVRPAVLPTDLEVLVDEVVPLLRARGVRPAGPPGPTLRDTLGLPRPASRYTADRHAAGATR</sequence>
<protein>
    <submittedName>
        <fullName evidence="9">Luciferase-like monooxygenase</fullName>
    </submittedName>
</protein>
<evidence type="ECO:0000256" key="6">
    <source>
        <dbReference type="PIRSR" id="PIRSR000337-1"/>
    </source>
</evidence>
<accession>A0A1I4L6S7</accession>
<gene>
    <name evidence="9" type="ORF">SAMN04488085_12051</name>
</gene>
<feature type="binding site" evidence="6">
    <location>
        <position position="217"/>
    </location>
    <ligand>
        <name>FMN</name>
        <dbReference type="ChEBI" id="CHEBI:58210"/>
    </ligand>
</feature>
<dbReference type="EMBL" id="FOSW01000020">
    <property type="protein sequence ID" value="SFL86704.1"/>
    <property type="molecule type" value="Genomic_DNA"/>
</dbReference>
<keyword evidence="2 6" id="KW-0288">FMN</keyword>
<keyword evidence="3" id="KW-0560">Oxidoreductase</keyword>
<name>A0A1I4L6S7_9ACTN</name>
<dbReference type="InterPro" id="IPR036661">
    <property type="entry name" value="Luciferase-like_sf"/>
</dbReference>
<evidence type="ECO:0000256" key="7">
    <source>
        <dbReference type="SAM" id="MobiDB-lite"/>
    </source>
</evidence>
<evidence type="ECO:0000256" key="3">
    <source>
        <dbReference type="ARBA" id="ARBA00023002"/>
    </source>
</evidence>
<dbReference type="GO" id="GO:0016705">
    <property type="term" value="F:oxidoreductase activity, acting on paired donors, with incorporation or reduction of molecular oxygen"/>
    <property type="evidence" value="ECO:0007669"/>
    <property type="project" value="InterPro"/>
</dbReference>
<dbReference type="PIRSF" id="PIRSF000337">
    <property type="entry name" value="NTA_MOA"/>
    <property type="match status" value="1"/>
</dbReference>
<keyword evidence="10" id="KW-1185">Reference proteome</keyword>
<feature type="domain" description="Luciferase-like" evidence="8">
    <location>
        <begin position="26"/>
        <end position="289"/>
    </location>
</feature>
<evidence type="ECO:0000256" key="2">
    <source>
        <dbReference type="ARBA" id="ARBA00022643"/>
    </source>
</evidence>
<evidence type="ECO:0000313" key="9">
    <source>
        <dbReference type="EMBL" id="SFL86704.1"/>
    </source>
</evidence>
<evidence type="ECO:0000256" key="1">
    <source>
        <dbReference type="ARBA" id="ARBA00022630"/>
    </source>
</evidence>
<evidence type="ECO:0000256" key="5">
    <source>
        <dbReference type="ARBA" id="ARBA00033748"/>
    </source>
</evidence>
<dbReference type="InParanoid" id="A0A1I4L6S7"/>
<dbReference type="InterPro" id="IPR051260">
    <property type="entry name" value="Diverse_substr_monoxygenases"/>
</dbReference>
<dbReference type="AlphaFoldDB" id="A0A1I4L6S7"/>
<dbReference type="PANTHER" id="PTHR30011">
    <property type="entry name" value="ALKANESULFONATE MONOOXYGENASE-RELATED"/>
    <property type="match status" value="1"/>
</dbReference>
<dbReference type="Proteomes" id="UP000199152">
    <property type="component" value="Unassembled WGS sequence"/>
</dbReference>
<feature type="compositionally biased region" description="Basic and acidic residues" evidence="7">
    <location>
        <begin position="368"/>
        <end position="378"/>
    </location>
</feature>
<organism evidence="9 10">
    <name type="scientific">Geodermatophilus ruber</name>
    <dbReference type="NCBI Taxonomy" id="504800"/>
    <lineage>
        <taxon>Bacteria</taxon>
        <taxon>Bacillati</taxon>
        <taxon>Actinomycetota</taxon>
        <taxon>Actinomycetes</taxon>
        <taxon>Geodermatophilales</taxon>
        <taxon>Geodermatophilaceae</taxon>
        <taxon>Geodermatophilus</taxon>
    </lineage>
</organism>
<evidence type="ECO:0000259" key="8">
    <source>
        <dbReference type="Pfam" id="PF00296"/>
    </source>
</evidence>
<dbReference type="Gene3D" id="3.20.20.30">
    <property type="entry name" value="Luciferase-like domain"/>
    <property type="match status" value="1"/>
</dbReference>
<dbReference type="RefSeq" id="WP_091329711.1">
    <property type="nucleotide sequence ID" value="NZ_FOSW01000020.1"/>
</dbReference>
<dbReference type="InterPro" id="IPR011251">
    <property type="entry name" value="Luciferase-like_dom"/>
</dbReference>
<evidence type="ECO:0000313" key="10">
    <source>
        <dbReference type="Proteomes" id="UP000199152"/>
    </source>
</evidence>
<dbReference type="PANTHER" id="PTHR30011:SF16">
    <property type="entry name" value="C2H2 FINGER DOMAIN TRANSCRIPTION FACTOR (EUROFUNG)-RELATED"/>
    <property type="match status" value="1"/>
</dbReference>
<dbReference type="GO" id="GO:0004497">
    <property type="term" value="F:monooxygenase activity"/>
    <property type="evidence" value="ECO:0007669"/>
    <property type="project" value="UniProtKB-KW"/>
</dbReference>
<dbReference type="InterPro" id="IPR016215">
    <property type="entry name" value="NTA_MOA"/>
</dbReference>
<dbReference type="Pfam" id="PF00296">
    <property type="entry name" value="Bac_luciferase"/>
    <property type="match status" value="1"/>
</dbReference>
<proteinExistence type="inferred from homology"/>
<comment type="similarity">
    <text evidence="5">Belongs to the NtaA/SnaA/DszA monooxygenase family.</text>
</comment>
<feature type="region of interest" description="Disordered" evidence="7">
    <location>
        <begin position="345"/>
        <end position="378"/>
    </location>
</feature>
<keyword evidence="4 9" id="KW-0503">Monooxygenase</keyword>
<reference evidence="10" key="1">
    <citation type="submission" date="2016-10" db="EMBL/GenBank/DDBJ databases">
        <authorList>
            <person name="Varghese N."/>
            <person name="Submissions S."/>
        </authorList>
    </citation>
    <scope>NUCLEOTIDE SEQUENCE [LARGE SCALE GENOMIC DNA]</scope>
    <source>
        <strain evidence="10">DSM 45317</strain>
    </source>
</reference>
<dbReference type="SUPFAM" id="SSF51679">
    <property type="entry name" value="Bacterial luciferase-like"/>
    <property type="match status" value="1"/>
</dbReference>
<keyword evidence="1 6" id="KW-0285">Flavoprotein</keyword>
<evidence type="ECO:0000256" key="4">
    <source>
        <dbReference type="ARBA" id="ARBA00023033"/>
    </source>
</evidence>